<dbReference type="InterPro" id="IPR014861">
    <property type="entry name" value="CNP1-like_dom"/>
</dbReference>
<gene>
    <name evidence="3" type="ORF">HK415_01690</name>
</gene>
<dbReference type="Proteomes" id="UP000552954">
    <property type="component" value="Unassembled WGS sequence"/>
</dbReference>
<feature type="signal peptide" evidence="1">
    <location>
        <begin position="1"/>
        <end position="19"/>
    </location>
</feature>
<name>A0A849K6V6_9BURK</name>
<comment type="caution">
    <text evidence="3">The sequence shown here is derived from an EMBL/GenBank/DDBJ whole genome shotgun (WGS) entry which is preliminary data.</text>
</comment>
<dbReference type="Pfam" id="PF08750">
    <property type="entry name" value="CNP1"/>
    <property type="match status" value="1"/>
</dbReference>
<evidence type="ECO:0000259" key="2">
    <source>
        <dbReference type="Pfam" id="PF08750"/>
    </source>
</evidence>
<protein>
    <recommendedName>
        <fullName evidence="2">CNP1-like uncharacterized domain-containing protein</fullName>
    </recommendedName>
</protein>
<feature type="domain" description="CNP1-like uncharacterised" evidence="2">
    <location>
        <begin position="27"/>
        <end position="157"/>
    </location>
</feature>
<reference evidence="3 4" key="1">
    <citation type="submission" date="2020-05" db="EMBL/GenBank/DDBJ databases">
        <authorList>
            <person name="Khan S.A."/>
            <person name="Jeon C.O."/>
            <person name="Chun B.H."/>
        </authorList>
    </citation>
    <scope>NUCLEOTIDE SEQUENCE [LARGE SCALE GENOMIC DNA]</scope>
    <source>
        <strain evidence="3 4">B156</strain>
    </source>
</reference>
<evidence type="ECO:0000313" key="4">
    <source>
        <dbReference type="Proteomes" id="UP000552954"/>
    </source>
</evidence>
<sequence length="171" mass="18131">MLRSILVLALAGAAAAASAQLIPDVLTNWQEADAPPPPALRTQGLIPIEVPGGTLNFGVDPASITVGKDSVVRYVVVASSTSGAVNGIYEGIRCNTGEVKVYARHTPGSGWVPVKDSDWRPMRTMPNSRYSFTIARNGACMEQAPNGGPKQIAQDLRATADRRYERGGVNQ</sequence>
<accession>A0A849K6V6</accession>
<feature type="chain" id="PRO_5032816745" description="CNP1-like uncharacterized domain-containing protein" evidence="1">
    <location>
        <begin position="20"/>
        <end position="171"/>
    </location>
</feature>
<dbReference type="EMBL" id="JABFCS010000001">
    <property type="protein sequence ID" value="NNU42144.1"/>
    <property type="molecule type" value="Genomic_DNA"/>
</dbReference>
<dbReference type="AlphaFoldDB" id="A0A849K6V6"/>
<dbReference type="RefSeq" id="WP_171556535.1">
    <property type="nucleotide sequence ID" value="NZ_JABFCS010000001.1"/>
</dbReference>
<evidence type="ECO:0000256" key="1">
    <source>
        <dbReference type="SAM" id="SignalP"/>
    </source>
</evidence>
<proteinExistence type="predicted"/>
<organism evidence="3 4">
    <name type="scientific">Ramlibacter montanisoli</name>
    <dbReference type="NCBI Taxonomy" id="2732512"/>
    <lineage>
        <taxon>Bacteria</taxon>
        <taxon>Pseudomonadati</taxon>
        <taxon>Pseudomonadota</taxon>
        <taxon>Betaproteobacteria</taxon>
        <taxon>Burkholderiales</taxon>
        <taxon>Comamonadaceae</taxon>
        <taxon>Ramlibacter</taxon>
    </lineage>
</organism>
<evidence type="ECO:0000313" key="3">
    <source>
        <dbReference type="EMBL" id="NNU42144.1"/>
    </source>
</evidence>
<keyword evidence="1" id="KW-0732">Signal</keyword>
<keyword evidence="4" id="KW-1185">Reference proteome</keyword>
<reference evidence="3 4" key="2">
    <citation type="submission" date="2020-06" db="EMBL/GenBank/DDBJ databases">
        <title>Ramlibacter rhizophilus sp. nov., isolated from rhizosphere soil of national flower Mugunghwa from South Korea.</title>
        <authorList>
            <person name="Zheng-Fei Y."/>
            <person name="Huan T."/>
        </authorList>
    </citation>
    <scope>NUCLEOTIDE SEQUENCE [LARGE SCALE GENOMIC DNA]</scope>
    <source>
        <strain evidence="3 4">B156</strain>
    </source>
</reference>